<reference evidence="2" key="1">
    <citation type="journal article" date="2011" name="Stand. Genomic Sci.">
        <title>Genome sequence of the filamentous, gliding Thiothrix nivea neotype strain (JP2(T)).</title>
        <authorList>
            <person name="Lapidus A."/>
            <person name="Nolan M."/>
            <person name="Lucas S."/>
            <person name="Glavina Del Rio T."/>
            <person name="Tice H."/>
            <person name="Cheng J.F."/>
            <person name="Tapia R."/>
            <person name="Han C."/>
            <person name="Goodwin L."/>
            <person name="Pitluck S."/>
            <person name="Liolios K."/>
            <person name="Pagani I."/>
            <person name="Ivanova N."/>
            <person name="Huntemann M."/>
            <person name="Mavromatis K."/>
            <person name="Mikhailova N."/>
            <person name="Pati A."/>
            <person name="Chen A."/>
            <person name="Palaniappan K."/>
            <person name="Land M."/>
            <person name="Brambilla E.M."/>
            <person name="Rohde M."/>
            <person name="Abt B."/>
            <person name="Verbarg S."/>
            <person name="Goker M."/>
            <person name="Bristow J."/>
            <person name="Eisen J.A."/>
            <person name="Markowitz V."/>
            <person name="Hugenholtz P."/>
            <person name="Kyrpides N.C."/>
            <person name="Klenk H.P."/>
            <person name="Woyke T."/>
        </authorList>
    </citation>
    <scope>NUCLEOTIDE SEQUENCE [LARGE SCALE GENOMIC DNA]</scope>
    <source>
        <strain evidence="2">ATCC 35100 / DSM 5205 / JP2</strain>
    </source>
</reference>
<dbReference type="AlphaFoldDB" id="A0A656HHT4"/>
<keyword evidence="2" id="KW-1185">Reference proteome</keyword>
<dbReference type="EMBL" id="JH651384">
    <property type="protein sequence ID" value="EIJ36571.1"/>
    <property type="molecule type" value="Genomic_DNA"/>
</dbReference>
<gene>
    <name evidence="1" type="ORF">Thini_4079</name>
</gene>
<dbReference type="Proteomes" id="UP000005317">
    <property type="component" value="Unassembled WGS sequence"/>
</dbReference>
<sequence length="56" mass="6517">MMDDPIVEEVRKHRQAHAAKYNNDLKAICEALKMREQQSSRKVVNRAPRLLLKKAS</sequence>
<evidence type="ECO:0000313" key="2">
    <source>
        <dbReference type="Proteomes" id="UP000005317"/>
    </source>
</evidence>
<proteinExistence type="predicted"/>
<evidence type="ECO:0000313" key="1">
    <source>
        <dbReference type="EMBL" id="EIJ36571.1"/>
    </source>
</evidence>
<name>A0A656HHT4_THINJ</name>
<accession>A0A656HHT4</accession>
<dbReference type="RefSeq" id="WP_002710440.1">
    <property type="nucleotide sequence ID" value="NZ_JH651384.1"/>
</dbReference>
<organism evidence="1 2">
    <name type="scientific">Thiothrix nivea (strain ATCC 35100 / DSM 5205 / JP2)</name>
    <dbReference type="NCBI Taxonomy" id="870187"/>
    <lineage>
        <taxon>Bacteria</taxon>
        <taxon>Pseudomonadati</taxon>
        <taxon>Pseudomonadota</taxon>
        <taxon>Gammaproteobacteria</taxon>
        <taxon>Thiotrichales</taxon>
        <taxon>Thiotrichaceae</taxon>
        <taxon>Thiothrix</taxon>
    </lineage>
</organism>
<protein>
    <submittedName>
        <fullName evidence="1">Uncharacterized protein</fullName>
    </submittedName>
</protein>